<keyword evidence="3" id="KW-1185">Reference proteome</keyword>
<evidence type="ECO:0000313" key="1">
    <source>
        <dbReference type="EMBL" id="KAF0693476.1"/>
    </source>
</evidence>
<organism evidence="2 3">
    <name type="scientific">Aphanomyces stellatus</name>
    <dbReference type="NCBI Taxonomy" id="120398"/>
    <lineage>
        <taxon>Eukaryota</taxon>
        <taxon>Sar</taxon>
        <taxon>Stramenopiles</taxon>
        <taxon>Oomycota</taxon>
        <taxon>Saprolegniomycetes</taxon>
        <taxon>Saprolegniales</taxon>
        <taxon>Verrucalvaceae</taxon>
        <taxon>Aphanomyces</taxon>
    </lineage>
</organism>
<evidence type="ECO:0000313" key="3">
    <source>
        <dbReference type="Proteomes" id="UP000332933"/>
    </source>
</evidence>
<dbReference type="OrthoDB" id="167173at2759"/>
<dbReference type="Proteomes" id="UP000332933">
    <property type="component" value="Unassembled WGS sequence"/>
</dbReference>
<dbReference type="EMBL" id="VJMH01005688">
    <property type="protein sequence ID" value="KAF0693476.1"/>
    <property type="molecule type" value="Genomic_DNA"/>
</dbReference>
<protein>
    <submittedName>
        <fullName evidence="2">Aste57867_15573 protein</fullName>
    </submittedName>
</protein>
<accession>A0A485L416</accession>
<proteinExistence type="predicted"/>
<dbReference type="EMBL" id="CAADRA010005709">
    <property type="protein sequence ID" value="VFT92375.1"/>
    <property type="molecule type" value="Genomic_DNA"/>
</dbReference>
<reference evidence="1" key="2">
    <citation type="submission" date="2019-06" db="EMBL/GenBank/DDBJ databases">
        <title>Genomics analysis of Aphanomyces spp. identifies a new class of oomycete effector associated with host adaptation.</title>
        <authorList>
            <person name="Gaulin E."/>
        </authorList>
    </citation>
    <scope>NUCLEOTIDE SEQUENCE</scope>
    <source>
        <strain evidence="1">CBS 578.67</strain>
    </source>
</reference>
<dbReference type="AlphaFoldDB" id="A0A485L416"/>
<gene>
    <name evidence="2" type="primary">Aste57867_15573</name>
    <name evidence="1" type="ORF">As57867_015517</name>
    <name evidence="2" type="ORF">ASTE57867_15573</name>
</gene>
<sequence length="345" mass="38501">MAWKCSDEACKDAECPPRAVPMAEATACIDHATQCGLCNRLNYPCECCHALVDLSSVRDKLVICRSCGFLTMLDKQLRSFLLVPALPYENAIRNEIAAKHELARKMDTASWKQGENGTSDRADLSESQKQLDALQGSWALHAPVASEGHFQLTHMSLLPILRSHSFSENDLVAVTKLLHDLFSIRDAAAALKFQVAEIDALRRHQLALGLLEHGVRRLHRLRVLRWPQIRGAVQTVKFTTIEHENLAREFARLVTPCMRLAGVANRQLRLLVSEARDFFHVSSGGTSVAAPDATLRARRRKKLDFKPPSVSSTPSVALDEQRAVLREKIQLWRRIGLTVGDMSTS</sequence>
<name>A0A485L416_9STRA</name>
<evidence type="ECO:0000313" key="2">
    <source>
        <dbReference type="EMBL" id="VFT92375.1"/>
    </source>
</evidence>
<reference evidence="2 3" key="1">
    <citation type="submission" date="2019-03" db="EMBL/GenBank/DDBJ databases">
        <authorList>
            <person name="Gaulin E."/>
            <person name="Dumas B."/>
        </authorList>
    </citation>
    <scope>NUCLEOTIDE SEQUENCE [LARGE SCALE GENOMIC DNA]</scope>
    <source>
        <strain evidence="2">CBS 568.67</strain>
    </source>
</reference>